<keyword evidence="2" id="KW-1185">Reference proteome</keyword>
<evidence type="ECO:0000313" key="2">
    <source>
        <dbReference type="Proteomes" id="UP000008068"/>
    </source>
</evidence>
<dbReference type="Proteomes" id="UP000008068">
    <property type="component" value="Unassembled WGS sequence"/>
</dbReference>
<dbReference type="AlphaFoldDB" id="G0N555"/>
<name>G0N555_CAEBE</name>
<proteinExistence type="predicted"/>
<organism evidence="2">
    <name type="scientific">Caenorhabditis brenneri</name>
    <name type="common">Nematode worm</name>
    <dbReference type="NCBI Taxonomy" id="135651"/>
    <lineage>
        <taxon>Eukaryota</taxon>
        <taxon>Metazoa</taxon>
        <taxon>Ecdysozoa</taxon>
        <taxon>Nematoda</taxon>
        <taxon>Chromadorea</taxon>
        <taxon>Rhabditida</taxon>
        <taxon>Rhabditina</taxon>
        <taxon>Rhabditomorpha</taxon>
        <taxon>Rhabditoidea</taxon>
        <taxon>Rhabditidae</taxon>
        <taxon>Peloderinae</taxon>
        <taxon>Caenorhabditis</taxon>
    </lineage>
</organism>
<accession>G0N555</accession>
<dbReference type="InParanoid" id="G0N555"/>
<dbReference type="EMBL" id="GL379839">
    <property type="protein sequence ID" value="EGT53038.1"/>
    <property type="molecule type" value="Genomic_DNA"/>
</dbReference>
<reference evidence="2" key="1">
    <citation type="submission" date="2011-07" db="EMBL/GenBank/DDBJ databases">
        <authorList>
            <consortium name="Caenorhabditis brenneri Sequencing and Analysis Consortium"/>
            <person name="Wilson R.K."/>
        </authorList>
    </citation>
    <scope>NUCLEOTIDE SEQUENCE [LARGE SCALE GENOMIC DNA]</scope>
    <source>
        <strain evidence="2">PB2801</strain>
    </source>
</reference>
<protein>
    <submittedName>
        <fullName evidence="1">Uncharacterized protein</fullName>
    </submittedName>
</protein>
<gene>
    <name evidence="1" type="ORF">CAEBREN_30418</name>
</gene>
<dbReference type="HOGENOM" id="CLU_3260999_0_0_1"/>
<sequence>MSSPPELLLPVLIEDLFGGIVNMLPAEILEGENQDNDDDDGI</sequence>
<evidence type="ECO:0000313" key="1">
    <source>
        <dbReference type="EMBL" id="EGT53038.1"/>
    </source>
</evidence>